<comment type="similarity">
    <text evidence="3">Belongs to the class II aldolase/RraA-like family.</text>
</comment>
<dbReference type="EMBL" id="JBHLVO010000011">
    <property type="protein sequence ID" value="MFC0272641.1"/>
    <property type="molecule type" value="Genomic_DNA"/>
</dbReference>
<evidence type="ECO:0000256" key="1">
    <source>
        <dbReference type="ARBA" id="ARBA00001342"/>
    </source>
</evidence>
<dbReference type="PANTHER" id="PTHR33254:SF16">
    <property type="entry name" value="BLR3842 PROTEIN"/>
    <property type="match status" value="1"/>
</dbReference>
<dbReference type="PANTHER" id="PTHR33254">
    <property type="entry name" value="4-HYDROXY-4-METHYL-2-OXOGLUTARATE ALDOLASE 3-RELATED"/>
    <property type="match status" value="1"/>
</dbReference>
<dbReference type="EC" id="4.1.1.112" evidence="6"/>
<accession>A0ABV6GG28</accession>
<comment type="catalytic activity">
    <reaction evidence="1">
        <text>4-hydroxy-4-methyl-2-oxoglutarate = 2 pyruvate</text>
        <dbReference type="Rhea" id="RHEA:22748"/>
        <dbReference type="ChEBI" id="CHEBI:15361"/>
        <dbReference type="ChEBI" id="CHEBI:58276"/>
        <dbReference type="EC" id="4.1.3.17"/>
    </reaction>
</comment>
<name>A0ABV6GG28_9BACI</name>
<evidence type="ECO:0000313" key="13">
    <source>
        <dbReference type="Proteomes" id="UP001589854"/>
    </source>
</evidence>
<dbReference type="SUPFAM" id="SSF89562">
    <property type="entry name" value="RraA-like"/>
    <property type="match status" value="1"/>
</dbReference>
<protein>
    <recommendedName>
        <fullName evidence="7">Putative 4-hydroxy-4-methyl-2-oxoglutarate aldolase</fullName>
        <ecNumber evidence="6">4.1.1.112</ecNumber>
        <ecNumber evidence="5">4.1.3.17</ecNumber>
    </recommendedName>
    <alternativeName>
        <fullName evidence="10">Oxaloacetate decarboxylase</fullName>
    </alternativeName>
    <alternativeName>
        <fullName evidence="9">RraA-like protein</fullName>
    </alternativeName>
</protein>
<comment type="subunit">
    <text evidence="4">Homotrimer.</text>
</comment>
<comment type="catalytic activity">
    <reaction evidence="11">
        <text>oxaloacetate + H(+) = pyruvate + CO2</text>
        <dbReference type="Rhea" id="RHEA:15641"/>
        <dbReference type="ChEBI" id="CHEBI:15361"/>
        <dbReference type="ChEBI" id="CHEBI:15378"/>
        <dbReference type="ChEBI" id="CHEBI:16452"/>
        <dbReference type="ChEBI" id="CHEBI:16526"/>
        <dbReference type="EC" id="4.1.1.112"/>
    </reaction>
</comment>
<evidence type="ECO:0000256" key="8">
    <source>
        <dbReference type="ARBA" id="ARBA00025046"/>
    </source>
</evidence>
<dbReference type="Pfam" id="PF03737">
    <property type="entry name" value="RraA-like"/>
    <property type="match status" value="1"/>
</dbReference>
<comment type="cofactor">
    <cofactor evidence="2">
        <name>a divalent metal cation</name>
        <dbReference type="ChEBI" id="CHEBI:60240"/>
    </cofactor>
</comment>
<dbReference type="Gene3D" id="3.50.30.40">
    <property type="entry name" value="Ribonuclease E inhibitor RraA/RraA-like"/>
    <property type="match status" value="1"/>
</dbReference>
<dbReference type="InterPro" id="IPR005493">
    <property type="entry name" value="RraA/RraA-like"/>
</dbReference>
<gene>
    <name evidence="12" type="ORF">ACFFIX_14490</name>
</gene>
<evidence type="ECO:0000256" key="6">
    <source>
        <dbReference type="ARBA" id="ARBA00012947"/>
    </source>
</evidence>
<evidence type="ECO:0000256" key="3">
    <source>
        <dbReference type="ARBA" id="ARBA00008621"/>
    </source>
</evidence>
<comment type="caution">
    <text evidence="12">The sequence shown here is derived from an EMBL/GenBank/DDBJ whole genome shotgun (WGS) entry which is preliminary data.</text>
</comment>
<evidence type="ECO:0000256" key="11">
    <source>
        <dbReference type="ARBA" id="ARBA00047973"/>
    </source>
</evidence>
<evidence type="ECO:0000256" key="9">
    <source>
        <dbReference type="ARBA" id="ARBA00030169"/>
    </source>
</evidence>
<evidence type="ECO:0000313" key="12">
    <source>
        <dbReference type="EMBL" id="MFC0272641.1"/>
    </source>
</evidence>
<proteinExistence type="inferred from homology"/>
<organism evidence="12 13">
    <name type="scientific">Metabacillus herbersteinensis</name>
    <dbReference type="NCBI Taxonomy" id="283816"/>
    <lineage>
        <taxon>Bacteria</taxon>
        <taxon>Bacillati</taxon>
        <taxon>Bacillota</taxon>
        <taxon>Bacilli</taxon>
        <taxon>Bacillales</taxon>
        <taxon>Bacillaceae</taxon>
        <taxon>Metabacillus</taxon>
    </lineage>
</organism>
<dbReference type="RefSeq" id="WP_378935157.1">
    <property type="nucleotide sequence ID" value="NZ_JBHLVO010000011.1"/>
</dbReference>
<sequence length="241" mass="27105">MSVNETVKTKEVTDDRKEILELYKDLRVTDVRDGMDWIGMNGFGTVHYEIKPLFRTKVIGIARTARYLPFEGPYPKVTGDEYTTWSNWYYKEVCTDPWGKDIEEGDFVCLDIAGIDVGLLGSNNTLDFKGKGARGYLTNGGGIRDTDEVILQGIPVWSKFVSQGMDQARIRYHEKDIPIAIGGVAIYPGDVVVADGDGVVVVPRKLAREVAKYAHQELKGDKEGRRRHYERLGLELDNTVL</sequence>
<dbReference type="EC" id="4.1.3.17" evidence="5"/>
<dbReference type="Proteomes" id="UP001589854">
    <property type="component" value="Unassembled WGS sequence"/>
</dbReference>
<evidence type="ECO:0000256" key="4">
    <source>
        <dbReference type="ARBA" id="ARBA00011233"/>
    </source>
</evidence>
<evidence type="ECO:0000256" key="7">
    <source>
        <dbReference type="ARBA" id="ARBA00016549"/>
    </source>
</evidence>
<evidence type="ECO:0000256" key="10">
    <source>
        <dbReference type="ARBA" id="ARBA00032305"/>
    </source>
</evidence>
<comment type="function">
    <text evidence="8">Catalyzes the aldol cleavage of 4-hydroxy-4-methyl-2-oxoglutarate (HMG) into 2 molecules of pyruvate. Also contains a secondary oxaloacetate (OAA) decarboxylase activity due to the common pyruvate enolate transition state formed following C-C bond cleavage in the retro-aldol and decarboxylation reactions.</text>
</comment>
<evidence type="ECO:0000256" key="5">
    <source>
        <dbReference type="ARBA" id="ARBA00012213"/>
    </source>
</evidence>
<dbReference type="InterPro" id="IPR036704">
    <property type="entry name" value="RraA/RraA-like_sf"/>
</dbReference>
<evidence type="ECO:0000256" key="2">
    <source>
        <dbReference type="ARBA" id="ARBA00001968"/>
    </source>
</evidence>
<keyword evidence="13" id="KW-1185">Reference proteome</keyword>
<reference evidence="12 13" key="1">
    <citation type="submission" date="2024-09" db="EMBL/GenBank/DDBJ databases">
        <authorList>
            <person name="Sun Q."/>
            <person name="Mori K."/>
        </authorList>
    </citation>
    <scope>NUCLEOTIDE SEQUENCE [LARGE SCALE GENOMIC DNA]</scope>
    <source>
        <strain evidence="12 13">CCM 7228</strain>
    </source>
</reference>